<sequence length="50" mass="5962">HLPKIFSRYTSAEGFLFLQDDTILNYWNLLQADKNKLWITDKVLYLQLSS</sequence>
<dbReference type="Proteomes" id="UP000027120">
    <property type="component" value="Unassembled WGS sequence"/>
</dbReference>
<protein>
    <submittedName>
        <fullName evidence="1">Uncharacterized protein</fullName>
    </submittedName>
</protein>
<feature type="non-terminal residue" evidence="1">
    <location>
        <position position="1"/>
    </location>
</feature>
<accession>A0A067DE35</accession>
<reference evidence="1 2" key="1">
    <citation type="submission" date="2014-04" db="EMBL/GenBank/DDBJ databases">
        <authorList>
            <consortium name="International Citrus Genome Consortium"/>
            <person name="Gmitter F."/>
            <person name="Chen C."/>
            <person name="Farmerie W."/>
            <person name="Harkins T."/>
            <person name="Desany B."/>
            <person name="Mohiuddin M."/>
            <person name="Kodira C."/>
            <person name="Borodovsky M."/>
            <person name="Lomsadze A."/>
            <person name="Burns P."/>
            <person name="Jenkins J."/>
            <person name="Prochnik S."/>
            <person name="Shu S."/>
            <person name="Chapman J."/>
            <person name="Pitluck S."/>
            <person name="Schmutz J."/>
            <person name="Rokhsar D."/>
        </authorList>
    </citation>
    <scope>NUCLEOTIDE SEQUENCE</scope>
</reference>
<proteinExistence type="predicted"/>
<dbReference type="EMBL" id="KK785673">
    <property type="protein sequence ID" value="KDO41219.1"/>
    <property type="molecule type" value="Genomic_DNA"/>
</dbReference>
<dbReference type="AlphaFoldDB" id="A0A067DE35"/>
<gene>
    <name evidence="1" type="ORF">CISIN_1g0043741mg</name>
</gene>
<organism evidence="1 2">
    <name type="scientific">Citrus sinensis</name>
    <name type="common">Sweet orange</name>
    <name type="synonym">Citrus aurantium var. sinensis</name>
    <dbReference type="NCBI Taxonomy" id="2711"/>
    <lineage>
        <taxon>Eukaryota</taxon>
        <taxon>Viridiplantae</taxon>
        <taxon>Streptophyta</taxon>
        <taxon>Embryophyta</taxon>
        <taxon>Tracheophyta</taxon>
        <taxon>Spermatophyta</taxon>
        <taxon>Magnoliopsida</taxon>
        <taxon>eudicotyledons</taxon>
        <taxon>Gunneridae</taxon>
        <taxon>Pentapetalae</taxon>
        <taxon>rosids</taxon>
        <taxon>malvids</taxon>
        <taxon>Sapindales</taxon>
        <taxon>Rutaceae</taxon>
        <taxon>Aurantioideae</taxon>
        <taxon>Citrus</taxon>
    </lineage>
</organism>
<name>A0A067DE35_CITSI</name>
<evidence type="ECO:0000313" key="1">
    <source>
        <dbReference type="EMBL" id="KDO41219.1"/>
    </source>
</evidence>
<evidence type="ECO:0000313" key="2">
    <source>
        <dbReference type="Proteomes" id="UP000027120"/>
    </source>
</evidence>
<keyword evidence="2" id="KW-1185">Reference proteome</keyword>